<dbReference type="AlphaFoldDB" id="C0NWF9"/>
<proteinExistence type="predicted"/>
<dbReference type="Proteomes" id="UP000001631">
    <property type="component" value="Unassembled WGS sequence"/>
</dbReference>
<dbReference type="HOGENOM" id="CLU_1969906_0_0_1"/>
<protein>
    <submittedName>
        <fullName evidence="1">Uncharacterized protein</fullName>
    </submittedName>
</protein>
<evidence type="ECO:0000313" key="1">
    <source>
        <dbReference type="EMBL" id="EEH04264.1"/>
    </source>
</evidence>
<sequence length="127" mass="14597">MAMYIHIQFNGGASSNTNMKRRPQKGEEQCPQVHIQNNRHDMLIMVATTSSRKQGRQHFVRKMTRDKIVVMKIKQNTPVKMHADTHQTTYKTSAKANKSDQLGKNRKFDSEHVNTTMGLGHAITRCF</sequence>
<dbReference type="GeneID" id="69040505"/>
<dbReference type="InParanoid" id="C0NWF9"/>
<evidence type="ECO:0000313" key="2">
    <source>
        <dbReference type="Proteomes" id="UP000001631"/>
    </source>
</evidence>
<name>C0NWF9_AJECG</name>
<organism evidence="1 2">
    <name type="scientific">Ajellomyces capsulatus (strain G186AR / H82 / ATCC MYA-2454 / RMSCC 2432)</name>
    <name type="common">Darling's disease fungus</name>
    <name type="synonym">Histoplasma capsulatum</name>
    <dbReference type="NCBI Taxonomy" id="447093"/>
    <lineage>
        <taxon>Eukaryota</taxon>
        <taxon>Fungi</taxon>
        <taxon>Dikarya</taxon>
        <taxon>Ascomycota</taxon>
        <taxon>Pezizomycotina</taxon>
        <taxon>Eurotiomycetes</taxon>
        <taxon>Eurotiomycetidae</taxon>
        <taxon>Onygenales</taxon>
        <taxon>Ajellomycetaceae</taxon>
        <taxon>Histoplasma</taxon>
    </lineage>
</organism>
<gene>
    <name evidence="1" type="ORF">HCBG_07489</name>
</gene>
<dbReference type="RefSeq" id="XP_045284745.1">
    <property type="nucleotide sequence ID" value="XM_045434538.1"/>
</dbReference>
<accession>C0NWF9</accession>
<dbReference type="EMBL" id="GG663374">
    <property type="protein sequence ID" value="EEH04264.1"/>
    <property type="molecule type" value="Genomic_DNA"/>
</dbReference>
<reference evidence="1" key="1">
    <citation type="submission" date="2009-02" db="EMBL/GenBank/DDBJ databases">
        <title>The Genome Sequence of Ajellomyces capsulatus strain G186AR.</title>
        <authorList>
            <consortium name="The Broad Institute Genome Sequencing Platform"/>
            <person name="Champion M."/>
            <person name="Cuomo C."/>
            <person name="Ma L.-J."/>
            <person name="Henn M.R."/>
            <person name="Sil A."/>
            <person name="Goldman B."/>
            <person name="Young S.K."/>
            <person name="Kodira C.D."/>
            <person name="Zeng Q."/>
            <person name="Koehrsen M."/>
            <person name="Alvarado L."/>
            <person name="Berlin A."/>
            <person name="Borenstein D."/>
            <person name="Chen Z."/>
            <person name="Engels R."/>
            <person name="Freedman E."/>
            <person name="Gellesch M."/>
            <person name="Goldberg J."/>
            <person name="Griggs A."/>
            <person name="Gujja S."/>
            <person name="Heiman D."/>
            <person name="Hepburn T."/>
            <person name="Howarth C."/>
            <person name="Jen D."/>
            <person name="Larson L."/>
            <person name="Lewis B."/>
            <person name="Mehta T."/>
            <person name="Park D."/>
            <person name="Pearson M."/>
            <person name="Roberts A."/>
            <person name="Saif S."/>
            <person name="Shea T."/>
            <person name="Shenoy N."/>
            <person name="Sisk P."/>
            <person name="Stolte C."/>
            <person name="Sykes S."/>
            <person name="Walk T."/>
            <person name="White J."/>
            <person name="Yandava C."/>
            <person name="Klein B."/>
            <person name="McEwen J.G."/>
            <person name="Puccia R."/>
            <person name="Goldman G.H."/>
            <person name="Felipe M.S."/>
            <person name="Nino-Vega G."/>
            <person name="San-Blas G."/>
            <person name="Taylor J."/>
            <person name="Mendoza L."/>
            <person name="Galagan J."/>
            <person name="Nusbaum C."/>
            <person name="Birren B."/>
        </authorList>
    </citation>
    <scope>NUCLEOTIDE SEQUENCE</scope>
    <source>
        <strain evidence="1">G186AR</strain>
    </source>
</reference>
<keyword evidence="2" id="KW-1185">Reference proteome</keyword>